<dbReference type="PROSITE" id="PS51012">
    <property type="entry name" value="ABC_TM2"/>
    <property type="match status" value="1"/>
</dbReference>
<evidence type="ECO:0000256" key="3">
    <source>
        <dbReference type="ARBA" id="ARBA00022448"/>
    </source>
</evidence>
<keyword evidence="4 8" id="KW-1003">Cell membrane</keyword>
<feature type="transmembrane region" description="Helical" evidence="8">
    <location>
        <begin position="182"/>
        <end position="201"/>
    </location>
</feature>
<evidence type="ECO:0000256" key="2">
    <source>
        <dbReference type="ARBA" id="ARBA00007783"/>
    </source>
</evidence>
<evidence type="ECO:0000256" key="6">
    <source>
        <dbReference type="ARBA" id="ARBA00022989"/>
    </source>
</evidence>
<dbReference type="Pfam" id="PF01061">
    <property type="entry name" value="ABC2_membrane"/>
    <property type="match status" value="1"/>
</dbReference>
<sequence>MKSVITVIKEQIEYFYLIRRLSLYELKSQNRNNYLGMAWEIISPAIQILIYWFVFSTLRTRGAVEVGEENVPFFAWLLAAFFLWIFFYQSTIQGSKSIYTRLRMLSKMNFPMSIIPNFVIFSRFYVHLVMLGITIAILQFFGYFVNIYYLQLLYFIFASFCLFFAISLITSTLSTIIRDVHVFLNSTLRMMLYLSGVLWPLTLLSDFETLMNLMQLNPLHYLIEGYRYALFGVDWYFITYWKYTLFFWGLVIVLFLFGAKIHVKFRKHFIDYL</sequence>
<feature type="transmembrane region" description="Helical" evidence="8">
    <location>
        <begin position="73"/>
        <end position="92"/>
    </location>
</feature>
<dbReference type="Proteomes" id="UP001519328">
    <property type="component" value="Unassembled WGS sequence"/>
</dbReference>
<feature type="transmembrane region" description="Helical" evidence="8">
    <location>
        <begin position="34"/>
        <end position="53"/>
    </location>
</feature>
<feature type="transmembrane region" description="Helical" evidence="8">
    <location>
        <begin position="240"/>
        <end position="259"/>
    </location>
</feature>
<evidence type="ECO:0000256" key="1">
    <source>
        <dbReference type="ARBA" id="ARBA00004651"/>
    </source>
</evidence>
<comment type="caution">
    <text evidence="10">The sequence shown here is derived from an EMBL/GenBank/DDBJ whole genome shotgun (WGS) entry which is preliminary data.</text>
</comment>
<accession>A0ABS4HI28</accession>
<name>A0ABS4HI28_9BACI</name>
<organism evidence="10 11">
    <name type="scientific">Virgibacillus litoralis</name>
    <dbReference type="NCBI Taxonomy" id="578221"/>
    <lineage>
        <taxon>Bacteria</taxon>
        <taxon>Bacillati</taxon>
        <taxon>Bacillota</taxon>
        <taxon>Bacilli</taxon>
        <taxon>Bacillales</taxon>
        <taxon>Bacillaceae</taxon>
        <taxon>Virgibacillus</taxon>
    </lineage>
</organism>
<comment type="subcellular location">
    <subcellularLocation>
        <location evidence="1 8">Cell membrane</location>
        <topology evidence="1 8">Multi-pass membrane protein</topology>
    </subcellularLocation>
</comment>
<gene>
    <name evidence="10" type="ORF">J2Z82_003545</name>
</gene>
<keyword evidence="3 8" id="KW-0813">Transport</keyword>
<evidence type="ECO:0000256" key="7">
    <source>
        <dbReference type="ARBA" id="ARBA00023136"/>
    </source>
</evidence>
<keyword evidence="6 8" id="KW-1133">Transmembrane helix</keyword>
<feature type="domain" description="ABC transmembrane type-2" evidence="9">
    <location>
        <begin position="35"/>
        <end position="265"/>
    </location>
</feature>
<dbReference type="RefSeq" id="WP_209482055.1">
    <property type="nucleotide sequence ID" value="NZ_JAGGKK010000024.1"/>
</dbReference>
<feature type="transmembrane region" description="Helical" evidence="8">
    <location>
        <begin position="147"/>
        <end position="170"/>
    </location>
</feature>
<dbReference type="InterPro" id="IPR013525">
    <property type="entry name" value="ABC2_TM"/>
</dbReference>
<protein>
    <recommendedName>
        <fullName evidence="8">Transport permease protein</fullName>
    </recommendedName>
</protein>
<dbReference type="PANTHER" id="PTHR30413">
    <property type="entry name" value="INNER MEMBRANE TRANSPORT PERMEASE"/>
    <property type="match status" value="1"/>
</dbReference>
<dbReference type="PANTHER" id="PTHR30413:SF10">
    <property type="entry name" value="CAPSULE POLYSACCHARIDE EXPORT INNER-MEMBRANE PROTEIN CTRC"/>
    <property type="match status" value="1"/>
</dbReference>
<dbReference type="InterPro" id="IPR047817">
    <property type="entry name" value="ABC2_TM_bact-type"/>
</dbReference>
<dbReference type="EMBL" id="JAGGKK010000024">
    <property type="protein sequence ID" value="MBP1950585.1"/>
    <property type="molecule type" value="Genomic_DNA"/>
</dbReference>
<evidence type="ECO:0000256" key="4">
    <source>
        <dbReference type="ARBA" id="ARBA00022475"/>
    </source>
</evidence>
<proteinExistence type="inferred from homology"/>
<keyword evidence="7 8" id="KW-0472">Membrane</keyword>
<evidence type="ECO:0000313" key="10">
    <source>
        <dbReference type="EMBL" id="MBP1950585.1"/>
    </source>
</evidence>
<evidence type="ECO:0000256" key="8">
    <source>
        <dbReference type="RuleBase" id="RU361157"/>
    </source>
</evidence>
<evidence type="ECO:0000256" key="5">
    <source>
        <dbReference type="ARBA" id="ARBA00022692"/>
    </source>
</evidence>
<evidence type="ECO:0000259" key="9">
    <source>
        <dbReference type="PROSITE" id="PS51012"/>
    </source>
</evidence>
<keyword evidence="11" id="KW-1185">Reference proteome</keyword>
<feature type="transmembrane region" description="Helical" evidence="8">
    <location>
        <begin position="113"/>
        <end position="141"/>
    </location>
</feature>
<reference evidence="10 11" key="1">
    <citation type="submission" date="2021-03" db="EMBL/GenBank/DDBJ databases">
        <title>Genomic Encyclopedia of Type Strains, Phase IV (KMG-IV): sequencing the most valuable type-strain genomes for metagenomic binning, comparative biology and taxonomic classification.</title>
        <authorList>
            <person name="Goeker M."/>
        </authorList>
    </citation>
    <scope>NUCLEOTIDE SEQUENCE [LARGE SCALE GENOMIC DNA]</scope>
    <source>
        <strain evidence="10 11">DSM 21085</strain>
    </source>
</reference>
<keyword evidence="5 8" id="KW-0812">Transmembrane</keyword>
<comment type="similarity">
    <text evidence="2 8">Belongs to the ABC-2 integral membrane protein family.</text>
</comment>
<evidence type="ECO:0000313" key="11">
    <source>
        <dbReference type="Proteomes" id="UP001519328"/>
    </source>
</evidence>